<dbReference type="InterPro" id="IPR024607">
    <property type="entry name" value="Sulfatase_CS"/>
</dbReference>
<evidence type="ECO:0000259" key="6">
    <source>
        <dbReference type="Pfam" id="PF00884"/>
    </source>
</evidence>
<dbReference type="Proteomes" id="UP000617628">
    <property type="component" value="Unassembled WGS sequence"/>
</dbReference>
<dbReference type="AlphaFoldDB" id="A0A934RTW7"/>
<dbReference type="RefSeq" id="WP_200353540.1">
    <property type="nucleotide sequence ID" value="NZ_JAENIL010000001.1"/>
</dbReference>
<evidence type="ECO:0000313" key="8">
    <source>
        <dbReference type="Proteomes" id="UP000617628"/>
    </source>
</evidence>
<comment type="similarity">
    <text evidence="1">Belongs to the sulfatase family.</text>
</comment>
<dbReference type="PANTHER" id="PTHR42693">
    <property type="entry name" value="ARYLSULFATASE FAMILY MEMBER"/>
    <property type="match status" value="1"/>
</dbReference>
<feature type="signal peptide" evidence="5">
    <location>
        <begin position="1"/>
        <end position="18"/>
    </location>
</feature>
<keyword evidence="5" id="KW-0732">Signal</keyword>
<gene>
    <name evidence="7" type="ORF">JIN87_00525</name>
</gene>
<evidence type="ECO:0000256" key="5">
    <source>
        <dbReference type="SAM" id="SignalP"/>
    </source>
</evidence>
<organism evidence="7 8">
    <name type="scientific">Pelagicoccus mobilis</name>
    <dbReference type="NCBI Taxonomy" id="415221"/>
    <lineage>
        <taxon>Bacteria</taxon>
        <taxon>Pseudomonadati</taxon>
        <taxon>Verrucomicrobiota</taxon>
        <taxon>Opitutia</taxon>
        <taxon>Puniceicoccales</taxon>
        <taxon>Pelagicoccaceae</taxon>
        <taxon>Pelagicoccus</taxon>
    </lineage>
</organism>
<protein>
    <submittedName>
        <fullName evidence="7">Arylsulfatase</fullName>
    </submittedName>
</protein>
<accession>A0A934RTW7</accession>
<dbReference type="Pfam" id="PF00884">
    <property type="entry name" value="Sulfatase"/>
    <property type="match status" value="1"/>
</dbReference>
<reference evidence="7" key="1">
    <citation type="submission" date="2021-01" db="EMBL/GenBank/DDBJ databases">
        <title>Modified the classification status of verrucomicrobia.</title>
        <authorList>
            <person name="Feng X."/>
        </authorList>
    </citation>
    <scope>NUCLEOTIDE SEQUENCE</scope>
    <source>
        <strain evidence="7">KCTC 13126</strain>
    </source>
</reference>
<dbReference type="PROSITE" id="PS00523">
    <property type="entry name" value="SULFATASE_1"/>
    <property type="match status" value="1"/>
</dbReference>
<evidence type="ECO:0000256" key="3">
    <source>
        <dbReference type="ARBA" id="ARBA00022801"/>
    </source>
</evidence>
<feature type="domain" description="Sulfatase N-terminal" evidence="6">
    <location>
        <begin position="31"/>
        <end position="358"/>
    </location>
</feature>
<dbReference type="EMBL" id="JAENIL010000001">
    <property type="protein sequence ID" value="MBK1875325.1"/>
    <property type="molecule type" value="Genomic_DNA"/>
</dbReference>
<proteinExistence type="inferred from homology"/>
<name>A0A934RTW7_9BACT</name>
<dbReference type="GO" id="GO:0046872">
    <property type="term" value="F:metal ion binding"/>
    <property type="evidence" value="ECO:0007669"/>
    <property type="project" value="UniProtKB-KW"/>
</dbReference>
<keyword evidence="2" id="KW-0479">Metal-binding</keyword>
<sequence>MKGLTGMSVLAALFLALASGHGETKQADERPNIVFLLADDLGYGELGSYGQEDIKTPFLDKLAAEGMRFTDFYAGSSVCSPSRAVLFTGRHTGHVSIRGNKGIYSDGVWDRVPLRKDEVTLAEMLRDGGYQTGFVGKFHVEDPNDLSTWAINRGFDYAIQEQWSSARGGEKFPYGMQWIGQREEGVMYNHEDWDCLDHFRTEYALEYLNTVDAEKPFFLFMSYRSPHAHEFKIRDNDLYKDRGWPEIERTHAARITMLDAQIERLFQRLEEMGELENTVVFLTSDNGGHAEGPPEVKHDHRFFMSNGPLKGYKRDLYEGGMRVPFIAYWPGKIKAGSVSDHIGASYDFMPTLAEIAGVECPEQTDGISIVPELTGNPQPEHEYLYWEFHSPHVAGKQGRKGFRQAIRRGHWKAVRYGVAEKTELYDLRRDIGEENDLAANHPELVQEFEKQFRLTSQETPRFPFGGLSEK</sequence>
<keyword evidence="3" id="KW-0378">Hydrolase</keyword>
<dbReference type="SUPFAM" id="SSF53649">
    <property type="entry name" value="Alkaline phosphatase-like"/>
    <property type="match status" value="1"/>
</dbReference>
<dbReference type="Gene3D" id="3.40.720.10">
    <property type="entry name" value="Alkaline Phosphatase, subunit A"/>
    <property type="match status" value="1"/>
</dbReference>
<feature type="chain" id="PRO_5037979397" evidence="5">
    <location>
        <begin position="19"/>
        <end position="470"/>
    </location>
</feature>
<dbReference type="Gene3D" id="3.30.1120.10">
    <property type="match status" value="1"/>
</dbReference>
<keyword evidence="4" id="KW-0106">Calcium</keyword>
<dbReference type="GO" id="GO:0004065">
    <property type="term" value="F:arylsulfatase activity"/>
    <property type="evidence" value="ECO:0007669"/>
    <property type="project" value="TreeGrafter"/>
</dbReference>
<evidence type="ECO:0000256" key="4">
    <source>
        <dbReference type="ARBA" id="ARBA00022837"/>
    </source>
</evidence>
<dbReference type="InterPro" id="IPR017850">
    <property type="entry name" value="Alkaline_phosphatase_core_sf"/>
</dbReference>
<evidence type="ECO:0000313" key="7">
    <source>
        <dbReference type="EMBL" id="MBK1875325.1"/>
    </source>
</evidence>
<comment type="caution">
    <text evidence="7">The sequence shown here is derived from an EMBL/GenBank/DDBJ whole genome shotgun (WGS) entry which is preliminary data.</text>
</comment>
<dbReference type="InterPro" id="IPR000917">
    <property type="entry name" value="Sulfatase_N"/>
</dbReference>
<evidence type="ECO:0000256" key="1">
    <source>
        <dbReference type="ARBA" id="ARBA00008779"/>
    </source>
</evidence>
<dbReference type="CDD" id="cd16145">
    <property type="entry name" value="ARS_like"/>
    <property type="match status" value="1"/>
</dbReference>
<evidence type="ECO:0000256" key="2">
    <source>
        <dbReference type="ARBA" id="ARBA00022723"/>
    </source>
</evidence>
<dbReference type="InterPro" id="IPR050738">
    <property type="entry name" value="Sulfatase"/>
</dbReference>
<dbReference type="PANTHER" id="PTHR42693:SF53">
    <property type="entry name" value="ENDO-4-O-SULFATASE"/>
    <property type="match status" value="1"/>
</dbReference>
<dbReference type="PROSITE" id="PS00149">
    <property type="entry name" value="SULFATASE_2"/>
    <property type="match status" value="1"/>
</dbReference>
<keyword evidence="8" id="KW-1185">Reference proteome</keyword>